<evidence type="ECO:0000256" key="2">
    <source>
        <dbReference type="ARBA" id="ARBA00023136"/>
    </source>
</evidence>
<keyword evidence="2" id="KW-0472">Membrane</keyword>
<keyword evidence="6" id="KW-1185">Reference proteome</keyword>
<organism evidence="5 6">
    <name type="scientific">Methylophilus flavus</name>
    <dbReference type="NCBI Taxonomy" id="640084"/>
    <lineage>
        <taxon>Bacteria</taxon>
        <taxon>Pseudomonadati</taxon>
        <taxon>Pseudomonadota</taxon>
        <taxon>Betaproteobacteria</taxon>
        <taxon>Nitrosomonadales</taxon>
        <taxon>Methylophilaceae</taxon>
        <taxon>Methylophilus</taxon>
    </lineage>
</organism>
<gene>
    <name evidence="5" type="ORF">ACFQ2T_14570</name>
</gene>
<feature type="domain" description="Glycine zipper 2TM" evidence="4">
    <location>
        <begin position="66"/>
        <end position="106"/>
    </location>
</feature>
<dbReference type="Proteomes" id="UP001597206">
    <property type="component" value="Unassembled WGS sequence"/>
</dbReference>
<sequence>MRKLIVSSVVLMATSQMAFADQTFIDRARVLSVSPQVQRINQPRQDCQTAYVRESVYAQPSRSNTGAIIGGVAGGLLGSTIGKGGGRVAAAAVGAGVGAIVGDRVGNQNVYSQERVVTRPVEQCVVVDQWQMVTTGYMVNYEYQGRQYNTLMDRDPGPVMDVTVVMRPHYAQIQPVPVAYRPAAYSVSDFHPRAGKGHGAHKPRRYWE</sequence>
<evidence type="ECO:0000256" key="1">
    <source>
        <dbReference type="ARBA" id="ARBA00004370"/>
    </source>
</evidence>
<evidence type="ECO:0000313" key="5">
    <source>
        <dbReference type="EMBL" id="MFD1123738.1"/>
    </source>
</evidence>
<comment type="subcellular location">
    <subcellularLocation>
        <location evidence="1">Membrane</location>
    </subcellularLocation>
</comment>
<evidence type="ECO:0000256" key="3">
    <source>
        <dbReference type="SAM" id="SignalP"/>
    </source>
</evidence>
<keyword evidence="3" id="KW-0732">Signal</keyword>
<comment type="caution">
    <text evidence="5">The sequence shown here is derived from an EMBL/GenBank/DDBJ whole genome shotgun (WGS) entry which is preliminary data.</text>
</comment>
<dbReference type="PANTHER" id="PTHR35603">
    <property type="match status" value="1"/>
</dbReference>
<dbReference type="RefSeq" id="WP_379035722.1">
    <property type="nucleotide sequence ID" value="NZ_JBHTLN010000007.1"/>
</dbReference>
<proteinExistence type="predicted"/>
<dbReference type="InterPro" id="IPR051407">
    <property type="entry name" value="Bact_OM_lipoprot/Surf_antigen"/>
</dbReference>
<evidence type="ECO:0000259" key="4">
    <source>
        <dbReference type="Pfam" id="PF05433"/>
    </source>
</evidence>
<feature type="signal peptide" evidence="3">
    <location>
        <begin position="1"/>
        <end position="20"/>
    </location>
</feature>
<evidence type="ECO:0000313" key="6">
    <source>
        <dbReference type="Proteomes" id="UP001597206"/>
    </source>
</evidence>
<dbReference type="Pfam" id="PF05433">
    <property type="entry name" value="Rick_17kDa_Anti"/>
    <property type="match status" value="1"/>
</dbReference>
<dbReference type="PANTHER" id="PTHR35603:SF2">
    <property type="entry name" value="OUTER MEMBRANE LIPOPROTEIN"/>
    <property type="match status" value="1"/>
</dbReference>
<reference evidence="6" key="1">
    <citation type="journal article" date="2019" name="Int. J. Syst. Evol. Microbiol.">
        <title>The Global Catalogue of Microorganisms (GCM) 10K type strain sequencing project: providing services to taxonomists for standard genome sequencing and annotation.</title>
        <authorList>
            <consortium name="The Broad Institute Genomics Platform"/>
            <consortium name="The Broad Institute Genome Sequencing Center for Infectious Disease"/>
            <person name="Wu L."/>
            <person name="Ma J."/>
        </authorList>
    </citation>
    <scope>NUCLEOTIDE SEQUENCE [LARGE SCALE GENOMIC DNA]</scope>
    <source>
        <strain evidence="6">CCUG 58411</strain>
    </source>
</reference>
<dbReference type="InterPro" id="IPR008816">
    <property type="entry name" value="Gly_zipper_2TM_dom"/>
</dbReference>
<accession>A0ABW3PCZ1</accession>
<protein>
    <submittedName>
        <fullName evidence="5">Glycine zipper 2TM domain-containing protein</fullName>
    </submittedName>
</protein>
<dbReference type="EMBL" id="JBHTLN010000007">
    <property type="protein sequence ID" value="MFD1123738.1"/>
    <property type="molecule type" value="Genomic_DNA"/>
</dbReference>
<feature type="chain" id="PRO_5045890101" evidence="3">
    <location>
        <begin position="21"/>
        <end position="208"/>
    </location>
</feature>
<name>A0ABW3PCZ1_9PROT</name>